<name>A0A919XXE4_9BACL</name>
<dbReference type="Proteomes" id="UP000681162">
    <property type="component" value="Unassembled WGS sequence"/>
</dbReference>
<reference evidence="2 3" key="1">
    <citation type="submission" date="2021-03" db="EMBL/GenBank/DDBJ databases">
        <title>Antimicrobial resistance genes in bacteria isolated from Japanese honey, and their potential for conferring macrolide and lincosamide resistance in the American foulbrood pathogen Paenibacillus larvae.</title>
        <authorList>
            <person name="Okamoto M."/>
            <person name="Kumagai M."/>
            <person name="Kanamori H."/>
            <person name="Takamatsu D."/>
        </authorList>
    </citation>
    <scope>NUCLEOTIDE SEQUENCE [LARGE SCALE GENOMIC DNA]</scope>
    <source>
        <strain evidence="2 3">J41TS12</strain>
    </source>
</reference>
<protein>
    <submittedName>
        <fullName evidence="2">Uncharacterized protein</fullName>
    </submittedName>
</protein>
<dbReference type="EMBL" id="BORR01000012">
    <property type="protein sequence ID" value="GIO38377.1"/>
    <property type="molecule type" value="Genomic_DNA"/>
</dbReference>
<sequence>MAFSIGAAYRGIAWFSDYMGKKKIADCPSSEQKGEEFNRHGEEAGINQY</sequence>
<evidence type="ECO:0000313" key="3">
    <source>
        <dbReference type="Proteomes" id="UP000681162"/>
    </source>
</evidence>
<feature type="compositionally biased region" description="Basic and acidic residues" evidence="1">
    <location>
        <begin position="32"/>
        <end position="43"/>
    </location>
</feature>
<proteinExistence type="predicted"/>
<feature type="region of interest" description="Disordered" evidence="1">
    <location>
        <begin position="29"/>
        <end position="49"/>
    </location>
</feature>
<keyword evidence="3" id="KW-1185">Reference proteome</keyword>
<dbReference type="AlphaFoldDB" id="A0A919XXE4"/>
<comment type="caution">
    <text evidence="2">The sequence shown here is derived from an EMBL/GenBank/DDBJ whole genome shotgun (WGS) entry which is preliminary data.</text>
</comment>
<organism evidence="2 3">
    <name type="scientific">Paenibacillus antibioticophila</name>
    <dbReference type="NCBI Taxonomy" id="1274374"/>
    <lineage>
        <taxon>Bacteria</taxon>
        <taxon>Bacillati</taxon>
        <taxon>Bacillota</taxon>
        <taxon>Bacilli</taxon>
        <taxon>Bacillales</taxon>
        <taxon>Paenibacillaceae</taxon>
        <taxon>Paenibacillus</taxon>
    </lineage>
</organism>
<evidence type="ECO:0000313" key="2">
    <source>
        <dbReference type="EMBL" id="GIO38377.1"/>
    </source>
</evidence>
<accession>A0A919XXE4</accession>
<gene>
    <name evidence="2" type="ORF">J41TS12_32380</name>
</gene>
<evidence type="ECO:0000256" key="1">
    <source>
        <dbReference type="SAM" id="MobiDB-lite"/>
    </source>
</evidence>